<organism evidence="7 8">
    <name type="scientific">Malikia granosa</name>
    <dbReference type="NCBI Taxonomy" id="263067"/>
    <lineage>
        <taxon>Bacteria</taxon>
        <taxon>Pseudomonadati</taxon>
        <taxon>Pseudomonadota</taxon>
        <taxon>Betaproteobacteria</taxon>
        <taxon>Burkholderiales</taxon>
        <taxon>Comamonadaceae</taxon>
        <taxon>Malikia</taxon>
    </lineage>
</organism>
<comment type="similarity">
    <text evidence="1">Belongs to the ABC transporter superfamily.</text>
</comment>
<proteinExistence type="inferred from homology"/>
<evidence type="ECO:0000256" key="4">
    <source>
        <dbReference type="ARBA" id="ARBA00022741"/>
    </source>
</evidence>
<evidence type="ECO:0000256" key="3">
    <source>
        <dbReference type="ARBA" id="ARBA00022475"/>
    </source>
</evidence>
<dbReference type="InterPro" id="IPR003593">
    <property type="entry name" value="AAA+_ATPase"/>
</dbReference>
<dbReference type="EMBL" id="PVLQ01000027">
    <property type="protein sequence ID" value="PRD65584.1"/>
    <property type="molecule type" value="Genomic_DNA"/>
</dbReference>
<dbReference type="RefSeq" id="WP_105748109.1">
    <property type="nucleotide sequence ID" value="NZ_PVLQ01000027.1"/>
</dbReference>
<keyword evidence="4" id="KW-0547">Nucleotide-binding</keyword>
<keyword evidence="5 7" id="KW-0067">ATP-binding</keyword>
<dbReference type="OrthoDB" id="8683598at2"/>
<feature type="domain" description="ABC transporter" evidence="6">
    <location>
        <begin position="5"/>
        <end position="233"/>
    </location>
</feature>
<dbReference type="Proteomes" id="UP000238589">
    <property type="component" value="Unassembled WGS sequence"/>
</dbReference>
<evidence type="ECO:0000256" key="2">
    <source>
        <dbReference type="ARBA" id="ARBA00022448"/>
    </source>
</evidence>
<dbReference type="GO" id="GO:0016887">
    <property type="term" value="F:ATP hydrolysis activity"/>
    <property type="evidence" value="ECO:0007669"/>
    <property type="project" value="InterPro"/>
</dbReference>
<dbReference type="PANTHER" id="PTHR42788">
    <property type="entry name" value="TAURINE IMPORT ATP-BINDING PROTEIN-RELATED"/>
    <property type="match status" value="1"/>
</dbReference>
<evidence type="ECO:0000256" key="1">
    <source>
        <dbReference type="ARBA" id="ARBA00005417"/>
    </source>
</evidence>
<dbReference type="Pfam" id="PF00005">
    <property type="entry name" value="ABC_tran"/>
    <property type="match status" value="1"/>
</dbReference>
<evidence type="ECO:0000259" key="6">
    <source>
        <dbReference type="PROSITE" id="PS50893"/>
    </source>
</evidence>
<dbReference type="InterPro" id="IPR003439">
    <property type="entry name" value="ABC_transporter-like_ATP-bd"/>
</dbReference>
<dbReference type="InterPro" id="IPR027417">
    <property type="entry name" value="P-loop_NTPase"/>
</dbReference>
<evidence type="ECO:0000256" key="5">
    <source>
        <dbReference type="ARBA" id="ARBA00022840"/>
    </source>
</evidence>
<reference evidence="7 8" key="1">
    <citation type="submission" date="2018-03" db="EMBL/GenBank/DDBJ databases">
        <title>Comparative genomics illustrates the genes involved in a hyperalkaliphilic mechanisms of Serpentinomonas isolated from highly-alkaline calcium-rich serpentinized springs.</title>
        <authorList>
            <person name="Suzuki S."/>
            <person name="Ishii S."/>
            <person name="Walworth N."/>
            <person name="Bird L."/>
            <person name="Kuenen J.G."/>
            <person name="Nealson K.H."/>
        </authorList>
    </citation>
    <scope>NUCLEOTIDE SEQUENCE [LARGE SCALE GENOMIC DNA]</scope>
    <source>
        <strain evidence="7 8">P1</strain>
    </source>
</reference>
<dbReference type="SUPFAM" id="SSF52540">
    <property type="entry name" value="P-loop containing nucleoside triphosphate hydrolases"/>
    <property type="match status" value="1"/>
</dbReference>
<dbReference type="InterPro" id="IPR050166">
    <property type="entry name" value="ABC_transporter_ATP-bind"/>
</dbReference>
<dbReference type="GO" id="GO:0005524">
    <property type="term" value="F:ATP binding"/>
    <property type="evidence" value="ECO:0007669"/>
    <property type="project" value="UniProtKB-KW"/>
</dbReference>
<accession>A0A2S9K5A7</accession>
<sequence length="248" mass="27333">MTPLLTLEQIGFAYADGRPVLQGIALQIKAGEFHCLLGRSGCGKTSLLKLAAGLLLPGSGRVLWRGEAVRGPLREVAFVFQRPTLLDWLSVLDNVLLPISLERRVTAADREQARHWLQRLGIAEQAQRRPAQLSGGQQSRVAVARAWMQQPALLCMDEPFAALDALTREELQQDLLAVCAEQGSAVLFVTHDLAEAAFLGDQVSLLDRGRLQARLSISAERPRSARWRDQAGFHAQCATLRQQLEATR</sequence>
<name>A0A2S9K5A7_9BURK</name>
<gene>
    <name evidence="7" type="ORF">C6P64_08395</name>
</gene>
<keyword evidence="8" id="KW-1185">Reference proteome</keyword>
<keyword evidence="2" id="KW-0813">Transport</keyword>
<dbReference type="Gene3D" id="3.40.50.300">
    <property type="entry name" value="P-loop containing nucleotide triphosphate hydrolases"/>
    <property type="match status" value="1"/>
</dbReference>
<protein>
    <submittedName>
        <fullName evidence="7">Nitrate ABC transporter ATP-binding protein</fullName>
    </submittedName>
</protein>
<evidence type="ECO:0000313" key="7">
    <source>
        <dbReference type="EMBL" id="PRD65584.1"/>
    </source>
</evidence>
<dbReference type="PROSITE" id="PS00211">
    <property type="entry name" value="ABC_TRANSPORTER_1"/>
    <property type="match status" value="1"/>
</dbReference>
<dbReference type="PROSITE" id="PS50893">
    <property type="entry name" value="ABC_TRANSPORTER_2"/>
    <property type="match status" value="1"/>
</dbReference>
<keyword evidence="3" id="KW-1003">Cell membrane</keyword>
<comment type="caution">
    <text evidence="7">The sequence shown here is derived from an EMBL/GenBank/DDBJ whole genome shotgun (WGS) entry which is preliminary data.</text>
</comment>
<dbReference type="SMART" id="SM00382">
    <property type="entry name" value="AAA"/>
    <property type="match status" value="1"/>
</dbReference>
<dbReference type="PANTHER" id="PTHR42788:SF19">
    <property type="entry name" value="ALIPHATIC SULFONATES IMPORT ATP-BINDING PROTEIN SSUB 2"/>
    <property type="match status" value="1"/>
</dbReference>
<dbReference type="InterPro" id="IPR017871">
    <property type="entry name" value="ABC_transporter-like_CS"/>
</dbReference>
<evidence type="ECO:0000313" key="8">
    <source>
        <dbReference type="Proteomes" id="UP000238589"/>
    </source>
</evidence>
<keyword evidence="3" id="KW-0472">Membrane</keyword>
<dbReference type="AlphaFoldDB" id="A0A2S9K5A7"/>